<organism evidence="2 3">
    <name type="scientific">Leishmania braziliensis MHOM/BR/75/M2904</name>
    <dbReference type="NCBI Taxonomy" id="420245"/>
    <lineage>
        <taxon>Eukaryota</taxon>
        <taxon>Discoba</taxon>
        <taxon>Euglenozoa</taxon>
        <taxon>Kinetoplastea</taxon>
        <taxon>Metakinetoplastina</taxon>
        <taxon>Trypanosomatida</taxon>
        <taxon>Trypanosomatidae</taxon>
        <taxon>Leishmaniinae</taxon>
        <taxon>Leishmania</taxon>
        <taxon>Leishmania braziliensis species complex</taxon>
    </lineage>
</organism>
<accession>A0A3P3Z005</accession>
<proteinExistence type="predicted"/>
<sequence length="192" mass="22025">MSTWDERAEPLWTLLVCMPECQAAHARIVRELRDDGVNIVEHRFTLTLDQALIIVQQYAHLRRRATEPLLSTSAATEAEVVETSLQSPLPSGWSELRHRRWIETSSQQSSRRQQRPQPQQQAMSPAARVASSWPTSCVSLKGIERSSNRAPHPSPRLARWQEALARWCPTITTVFCSAISPRKGRRWQRREP</sequence>
<dbReference type="AlphaFoldDB" id="A0A3P3Z005"/>
<evidence type="ECO:0000313" key="2">
    <source>
        <dbReference type="EMBL" id="SYZ63528.1"/>
    </source>
</evidence>
<gene>
    <name evidence="2" type="ORF">LBRM2904_10.1560</name>
</gene>
<evidence type="ECO:0000313" key="3">
    <source>
        <dbReference type="Proteomes" id="UP000319462"/>
    </source>
</evidence>
<protein>
    <submittedName>
        <fullName evidence="2">Hypothetical_protein</fullName>
    </submittedName>
</protein>
<reference evidence="2 3" key="1">
    <citation type="submission" date="2018-09" db="EMBL/GenBank/DDBJ databases">
        <authorList>
            <person name="Peiro R."/>
            <person name="Begona"/>
            <person name="Cbmso G."/>
            <person name="Lopez M."/>
            <person name="Gonzalez S."/>
        </authorList>
    </citation>
    <scope>NUCLEOTIDE SEQUENCE [LARGE SCALE GENOMIC DNA]</scope>
</reference>
<feature type="compositionally biased region" description="Low complexity" evidence="1">
    <location>
        <begin position="105"/>
        <end position="128"/>
    </location>
</feature>
<dbReference type="Proteomes" id="UP000319462">
    <property type="component" value="Chromosome 10"/>
</dbReference>
<dbReference type="EMBL" id="LS997609">
    <property type="protein sequence ID" value="SYZ63528.1"/>
    <property type="molecule type" value="Genomic_DNA"/>
</dbReference>
<feature type="region of interest" description="Disordered" evidence="1">
    <location>
        <begin position="104"/>
        <end position="130"/>
    </location>
</feature>
<name>A0A3P3Z005_LEIBR</name>
<evidence type="ECO:0000256" key="1">
    <source>
        <dbReference type="SAM" id="MobiDB-lite"/>
    </source>
</evidence>